<reference evidence="1 2" key="1">
    <citation type="journal article" date="2019" name="Sci. Rep.">
        <title>Orb-weaving spider Araneus ventricosus genome elucidates the spidroin gene catalogue.</title>
        <authorList>
            <person name="Kono N."/>
            <person name="Nakamura H."/>
            <person name="Ohtoshi R."/>
            <person name="Moran D.A.P."/>
            <person name="Shinohara A."/>
            <person name="Yoshida Y."/>
            <person name="Fujiwara M."/>
            <person name="Mori M."/>
            <person name="Tomita M."/>
            <person name="Arakawa K."/>
        </authorList>
    </citation>
    <scope>NUCLEOTIDE SEQUENCE [LARGE SCALE GENOMIC DNA]</scope>
</reference>
<dbReference type="EMBL" id="BGPR01000010">
    <property type="protein sequence ID" value="GBL76627.1"/>
    <property type="molecule type" value="Genomic_DNA"/>
</dbReference>
<proteinExistence type="predicted"/>
<evidence type="ECO:0000313" key="1">
    <source>
        <dbReference type="EMBL" id="GBL76627.1"/>
    </source>
</evidence>
<comment type="caution">
    <text evidence="1">The sequence shown here is derived from an EMBL/GenBank/DDBJ whole genome shotgun (WGS) entry which is preliminary data.</text>
</comment>
<gene>
    <name evidence="1" type="ORF">AVEN_53341_1</name>
</gene>
<evidence type="ECO:0000313" key="2">
    <source>
        <dbReference type="Proteomes" id="UP000499080"/>
    </source>
</evidence>
<accession>A0A4Y2AAN2</accession>
<dbReference type="AlphaFoldDB" id="A0A4Y2AAN2"/>
<sequence>MLEQCAFYKFSRTIRGNEKEDFFIVWGISKKPVWEESVIYSLRKGRVEQKERQVIFSVTVEGYVLCFQIESTSGRVPWDLERTFASREFLSCKHSKSPPCVFFCKMGTSCCCYLCGR</sequence>
<organism evidence="1 2">
    <name type="scientific">Araneus ventricosus</name>
    <name type="common">Orbweaver spider</name>
    <name type="synonym">Epeira ventricosa</name>
    <dbReference type="NCBI Taxonomy" id="182803"/>
    <lineage>
        <taxon>Eukaryota</taxon>
        <taxon>Metazoa</taxon>
        <taxon>Ecdysozoa</taxon>
        <taxon>Arthropoda</taxon>
        <taxon>Chelicerata</taxon>
        <taxon>Arachnida</taxon>
        <taxon>Araneae</taxon>
        <taxon>Araneomorphae</taxon>
        <taxon>Entelegynae</taxon>
        <taxon>Araneoidea</taxon>
        <taxon>Araneidae</taxon>
        <taxon>Araneus</taxon>
    </lineage>
</organism>
<dbReference type="Proteomes" id="UP000499080">
    <property type="component" value="Unassembled WGS sequence"/>
</dbReference>
<protein>
    <submittedName>
        <fullName evidence="1">Uncharacterized protein</fullName>
    </submittedName>
</protein>
<name>A0A4Y2AAN2_ARAVE</name>
<keyword evidence="2" id="KW-1185">Reference proteome</keyword>